<dbReference type="CDD" id="cd08422">
    <property type="entry name" value="PBP2_CrgA_like"/>
    <property type="match status" value="1"/>
</dbReference>
<gene>
    <name evidence="3" type="ORF">N825_32040</name>
</gene>
<dbReference type="EMBL" id="AVFL01000058">
    <property type="protein sequence ID" value="EWY35987.1"/>
    <property type="molecule type" value="Genomic_DNA"/>
</dbReference>
<dbReference type="STRING" id="1385369.N825_32040"/>
<evidence type="ECO:0000313" key="4">
    <source>
        <dbReference type="Proteomes" id="UP000019486"/>
    </source>
</evidence>
<protein>
    <recommendedName>
        <fullName evidence="2">LysR substrate-binding domain-containing protein</fullName>
    </recommendedName>
</protein>
<dbReference type="Proteomes" id="UP000019486">
    <property type="component" value="Unassembled WGS sequence"/>
</dbReference>
<name>W9GU75_9PROT</name>
<dbReference type="AlphaFoldDB" id="W9GU75"/>
<dbReference type="PANTHER" id="PTHR30537">
    <property type="entry name" value="HTH-TYPE TRANSCRIPTIONAL REGULATOR"/>
    <property type="match status" value="1"/>
</dbReference>
<keyword evidence="4" id="KW-1185">Reference proteome</keyword>
<comment type="caution">
    <text evidence="3">The sequence shown here is derived from an EMBL/GenBank/DDBJ whole genome shotgun (WGS) entry which is preliminary data.</text>
</comment>
<dbReference type="Gene3D" id="3.40.190.290">
    <property type="match status" value="1"/>
</dbReference>
<dbReference type="InterPro" id="IPR058163">
    <property type="entry name" value="LysR-type_TF_proteobact-type"/>
</dbReference>
<feature type="domain" description="LysR substrate-binding" evidence="2">
    <location>
        <begin position="16"/>
        <end position="223"/>
    </location>
</feature>
<dbReference type="OrthoDB" id="9812435at2"/>
<dbReference type="Pfam" id="PF03466">
    <property type="entry name" value="LysR_substrate"/>
    <property type="match status" value="1"/>
</dbReference>
<dbReference type="RefSeq" id="WP_084165344.1">
    <property type="nucleotide sequence ID" value="NZ_AVFL01000058.1"/>
</dbReference>
<evidence type="ECO:0000259" key="2">
    <source>
        <dbReference type="Pfam" id="PF03466"/>
    </source>
</evidence>
<evidence type="ECO:0000313" key="3">
    <source>
        <dbReference type="EMBL" id="EWY35987.1"/>
    </source>
</evidence>
<proteinExistence type="inferred from homology"/>
<organism evidence="3 4">
    <name type="scientific">Skermanella stibiiresistens SB22</name>
    <dbReference type="NCBI Taxonomy" id="1385369"/>
    <lineage>
        <taxon>Bacteria</taxon>
        <taxon>Pseudomonadati</taxon>
        <taxon>Pseudomonadota</taxon>
        <taxon>Alphaproteobacteria</taxon>
        <taxon>Rhodospirillales</taxon>
        <taxon>Azospirillaceae</taxon>
        <taxon>Skermanella</taxon>
    </lineage>
</organism>
<reference evidence="3 4" key="1">
    <citation type="submission" date="2013-08" db="EMBL/GenBank/DDBJ databases">
        <title>The genome sequence of Skermanella stibiiresistens.</title>
        <authorList>
            <person name="Zhu W."/>
            <person name="Wang G."/>
        </authorList>
    </citation>
    <scope>NUCLEOTIDE SEQUENCE [LARGE SCALE GENOMIC DNA]</scope>
    <source>
        <strain evidence="3 4">SB22</strain>
    </source>
</reference>
<accession>W9GU75</accession>
<dbReference type="PANTHER" id="PTHR30537:SF5">
    <property type="entry name" value="HTH-TYPE TRANSCRIPTIONAL ACTIVATOR TTDR-RELATED"/>
    <property type="match status" value="1"/>
</dbReference>
<sequence>MLEALGRIAMPSKPAEIRGRLRVSTDGAFGPFLLIPIIPGFLKEHPRVKLDLLVRDRIDNMLIEGFDVALRFGTPESRDLDKQLLVQSRVVTCTSPGYLDRFGAPREPDDLLGHHRCIRMIDDVTGKPHVWNFVNAADEHRPIVADCGLTLNDAPSLVAAALDDYGIVRLLDVVADEHLRAGRLVEILPEWNFLRWPGYLYTPIDAHRSPTIDAFKTYVRARLKNLSPTP</sequence>
<evidence type="ECO:0000256" key="1">
    <source>
        <dbReference type="ARBA" id="ARBA00009437"/>
    </source>
</evidence>
<dbReference type="InterPro" id="IPR005119">
    <property type="entry name" value="LysR_subst-bd"/>
</dbReference>
<dbReference type="SUPFAM" id="SSF53850">
    <property type="entry name" value="Periplasmic binding protein-like II"/>
    <property type="match status" value="1"/>
</dbReference>
<comment type="similarity">
    <text evidence="1">Belongs to the LysR transcriptional regulatory family.</text>
</comment>